<feature type="signal peptide" evidence="11">
    <location>
        <begin position="1"/>
        <end position="29"/>
    </location>
</feature>
<evidence type="ECO:0000256" key="6">
    <source>
        <dbReference type="ARBA" id="ARBA00022729"/>
    </source>
</evidence>
<protein>
    <submittedName>
        <fullName evidence="13">TonB-dependent receptor plug</fullName>
    </submittedName>
</protein>
<evidence type="ECO:0000256" key="8">
    <source>
        <dbReference type="ARBA" id="ARBA00023065"/>
    </source>
</evidence>
<evidence type="ECO:0000256" key="7">
    <source>
        <dbReference type="ARBA" id="ARBA00023004"/>
    </source>
</evidence>
<feature type="chain" id="PRO_5002771981" evidence="11">
    <location>
        <begin position="30"/>
        <end position="1202"/>
    </location>
</feature>
<evidence type="ECO:0000256" key="4">
    <source>
        <dbReference type="ARBA" id="ARBA00022496"/>
    </source>
</evidence>
<evidence type="ECO:0000256" key="2">
    <source>
        <dbReference type="ARBA" id="ARBA00022448"/>
    </source>
</evidence>
<comment type="subcellular location">
    <subcellularLocation>
        <location evidence="1">Cell outer membrane</location>
        <topology evidence="1">Multi-pass membrane protein</topology>
    </subcellularLocation>
</comment>
<reference evidence="13 14" key="1">
    <citation type="journal article" date="2011" name="J. Bacteriol.">
        <title>Genome sequence of the verrucomicrobium Opitutus terrae PB90-1, an abundant inhabitant of rice paddy soil ecosystems.</title>
        <authorList>
            <person name="van Passel M.W."/>
            <person name="Kant R."/>
            <person name="Palva A."/>
            <person name="Copeland A."/>
            <person name="Lucas S."/>
            <person name="Lapidus A."/>
            <person name="Glavina del Rio T."/>
            <person name="Pitluck S."/>
            <person name="Goltsman E."/>
            <person name="Clum A."/>
            <person name="Sun H."/>
            <person name="Schmutz J."/>
            <person name="Larimer F.W."/>
            <person name="Land M.L."/>
            <person name="Hauser L."/>
            <person name="Kyrpides N."/>
            <person name="Mikhailova N."/>
            <person name="Richardson P.P."/>
            <person name="Janssen P.H."/>
            <person name="de Vos W.M."/>
            <person name="Smidt H."/>
        </authorList>
    </citation>
    <scope>NUCLEOTIDE SEQUENCE [LARGE SCALE GENOMIC DNA]</scope>
    <source>
        <strain evidence="14">DSM 11246 / JCM 15787 / PB90-1</strain>
    </source>
</reference>
<evidence type="ECO:0000256" key="3">
    <source>
        <dbReference type="ARBA" id="ARBA00022452"/>
    </source>
</evidence>
<keyword evidence="7" id="KW-0408">Iron</keyword>
<evidence type="ECO:0000256" key="11">
    <source>
        <dbReference type="SAM" id="SignalP"/>
    </source>
</evidence>
<sequence length="1202" mass="130382">MPMKRHNARRRACLATSALCLIVAPRLLAQTAAPAPETADETIVLSPFVVEAAEDSGYSAKATLAGTRIRTELKDVGSSISVVTQKFLEDTNSTNMEDLLVYTTGTEVAGQGGNFLGQGDGMVLVSQNVNRPVANTRVRGLAAADNTRDFFLTDIPWDSYNVGRVDLQRGPNAILFGIGSPAGIVNSSLNPAAFKNAYKIENQIGSFGTIRTTADLNHVLIKNQLAIRIALLDDETKFRQDPAYKDDRRVYGAIRFDPAALNRGSAKTSFTANFEKGKQTRLDPINTPPIDAITPWFFAYTPAQRAVGFSAADPANYSPSTDLNDPLVQQYGAYLGNYNGSRPVGLSQSDPWLGAPGGRVFDGVVTAYEGGQPGFVFPTKIQNWPTNASIPGTVLGNNGIVGITQYAAGVGGFSGNAGLVGSSIGAYKAKSLTDRSIFDYYNHLLGGPNAQQFNDFKAFNVTGRQTFFDDKLGFELAFDKQDAKFGNWSLIDNAATAVSIDIMRTLIDGTKNPNFLRPVVYAAGGGSGGSWDRSEREVVRATAFGELDFATISGRDSVLAKIFGRNTFTGLFARQKTYDFRANYNRFYIADSFVPAAGNGAVGQASRDNIFAVYLGSPIPANAASASGVGLQGIKTFIDAPSQQTIRYYNNQTNAWQTLPLDTVNNDLAADEQKTYRTSRKTKDIVTSKAVVWQGYWLEGALVPMFGWREDEDVFRDAGNPPAVPANPQGQGGLVNPFSPNWTLPEASSAENTVRSKTYSLVTHLPAKWRERMPGRMDVSLIYNKSENFNPDSSRRDIMGASVPNPAGKTEEYGVAITALDDRLVFKWAHYETSVTNATLDSAGISAQYLIGAVEAWGQKSAVQFRDSLAPGGPRVGNASTLYGLSSDGHQVTWQPDGVLASQNPDGSYQYTQAQLDATYAREKASVDAWFATQVPAAFQDAWALTDYATGGGSTNYGASGLVVTGDTISKGDEFELIANPIKGLSVSVNAAKTSASRMNLAQSYVDWINQRWEEFQGPAGDMRLWGPADDSQSPNGRQFGHGGETARGKYSRETMAGYNLFLALEGADVPELRPWRFNVVANYDFQGGISWLKGVNVGGSYRWQQRNTTGFPVVGAGTATDPYRYDVSNPYKGSDEGIFDGWVGYRRHLGWKNVAWRVQLNVRNLLANDHLSRVTVQPNGEPGAYRIPEPRTITLTNTFEF</sequence>
<organism evidence="13 14">
    <name type="scientific">Opitutus terrae (strain DSM 11246 / JCM 15787 / PB90-1)</name>
    <dbReference type="NCBI Taxonomy" id="452637"/>
    <lineage>
        <taxon>Bacteria</taxon>
        <taxon>Pseudomonadati</taxon>
        <taxon>Verrucomicrobiota</taxon>
        <taxon>Opitutia</taxon>
        <taxon>Opitutales</taxon>
        <taxon>Opitutaceae</taxon>
        <taxon>Opitutus</taxon>
    </lineage>
</organism>
<dbReference type="Gene3D" id="2.170.130.10">
    <property type="entry name" value="TonB-dependent receptor, plug domain"/>
    <property type="match status" value="1"/>
</dbReference>
<keyword evidence="9" id="KW-0472">Membrane</keyword>
<dbReference type="InterPro" id="IPR037066">
    <property type="entry name" value="Plug_dom_sf"/>
</dbReference>
<evidence type="ECO:0000256" key="9">
    <source>
        <dbReference type="ARBA" id="ARBA00023136"/>
    </source>
</evidence>
<accession>B1ZQJ0</accession>
<keyword evidence="3" id="KW-1134">Transmembrane beta strand</keyword>
<dbReference type="Gene3D" id="2.40.170.20">
    <property type="entry name" value="TonB-dependent receptor, beta-barrel domain"/>
    <property type="match status" value="1"/>
</dbReference>
<keyword evidence="8" id="KW-0406">Ion transport</keyword>
<dbReference type="HOGENOM" id="CLU_277051_0_0_0"/>
<feature type="domain" description="TonB-dependent receptor plug" evidence="12">
    <location>
        <begin position="73"/>
        <end position="184"/>
    </location>
</feature>
<evidence type="ECO:0000313" key="13">
    <source>
        <dbReference type="EMBL" id="ACB75599.1"/>
    </source>
</evidence>
<evidence type="ECO:0000256" key="1">
    <source>
        <dbReference type="ARBA" id="ARBA00004571"/>
    </source>
</evidence>
<proteinExistence type="predicted"/>
<dbReference type="PANTHER" id="PTHR32552:SF68">
    <property type="entry name" value="FERRICHROME OUTER MEMBRANE TRANSPORTER_PHAGE RECEPTOR"/>
    <property type="match status" value="1"/>
</dbReference>
<evidence type="ECO:0000256" key="5">
    <source>
        <dbReference type="ARBA" id="ARBA00022692"/>
    </source>
</evidence>
<keyword evidence="13" id="KW-0675">Receptor</keyword>
<dbReference type="EMBL" id="CP001032">
    <property type="protein sequence ID" value="ACB75599.1"/>
    <property type="molecule type" value="Genomic_DNA"/>
</dbReference>
<dbReference type="InterPro" id="IPR012910">
    <property type="entry name" value="Plug_dom"/>
</dbReference>
<dbReference type="GO" id="GO:0015344">
    <property type="term" value="F:siderophore uptake transmembrane transporter activity"/>
    <property type="evidence" value="ECO:0007669"/>
    <property type="project" value="TreeGrafter"/>
</dbReference>
<dbReference type="KEGG" id="ote:Oter_2317"/>
<dbReference type="PANTHER" id="PTHR32552">
    <property type="entry name" value="FERRICHROME IRON RECEPTOR-RELATED"/>
    <property type="match status" value="1"/>
</dbReference>
<dbReference type="GO" id="GO:0009279">
    <property type="term" value="C:cell outer membrane"/>
    <property type="evidence" value="ECO:0007669"/>
    <property type="project" value="UniProtKB-SubCell"/>
</dbReference>
<dbReference type="InterPro" id="IPR039426">
    <property type="entry name" value="TonB-dep_rcpt-like"/>
</dbReference>
<keyword evidence="6 11" id="KW-0732">Signal</keyword>
<keyword evidence="14" id="KW-1185">Reference proteome</keyword>
<gene>
    <name evidence="13" type="ordered locus">Oter_2317</name>
</gene>
<dbReference type="STRING" id="452637.Oter_2317"/>
<evidence type="ECO:0000313" key="14">
    <source>
        <dbReference type="Proteomes" id="UP000007013"/>
    </source>
</evidence>
<dbReference type="InterPro" id="IPR036942">
    <property type="entry name" value="Beta-barrel_TonB_sf"/>
</dbReference>
<keyword evidence="10" id="KW-0998">Cell outer membrane</keyword>
<dbReference type="Proteomes" id="UP000007013">
    <property type="component" value="Chromosome"/>
</dbReference>
<keyword evidence="4" id="KW-0410">Iron transport</keyword>
<dbReference type="SUPFAM" id="SSF56935">
    <property type="entry name" value="Porins"/>
    <property type="match status" value="1"/>
</dbReference>
<dbReference type="Pfam" id="PF07715">
    <property type="entry name" value="Plug"/>
    <property type="match status" value="1"/>
</dbReference>
<evidence type="ECO:0000259" key="12">
    <source>
        <dbReference type="Pfam" id="PF07715"/>
    </source>
</evidence>
<name>B1ZQJ0_OPITP</name>
<keyword evidence="5" id="KW-0812">Transmembrane</keyword>
<evidence type="ECO:0000256" key="10">
    <source>
        <dbReference type="ARBA" id="ARBA00023237"/>
    </source>
</evidence>
<dbReference type="eggNOG" id="COG1629">
    <property type="taxonomic scope" value="Bacteria"/>
</dbReference>
<dbReference type="AlphaFoldDB" id="B1ZQJ0"/>
<keyword evidence="2" id="KW-0813">Transport</keyword>